<dbReference type="EMBL" id="ML986536">
    <property type="protein sequence ID" value="KAF2271614.1"/>
    <property type="molecule type" value="Genomic_DNA"/>
</dbReference>
<sequence>MGVKRSRSNSFSSIDAPSSPSARESSVDVKIVHLDADSGLSAKTVAMKCSLPPHQPMTFGTFEEYDVHYQKVHTHRCSECHKNFPDEHFLHLHIEENHDPIKAALREKGEKTYSCLLPTCPRLCLTPRTRRLHCIDAHDFPRTYDFFIINDGIDRRSSMLRAQRRRPSTLDSTRHVGNASGGNSDEGKGRKGRKRSSTVTSGVMDIVVDDGDGEDGEAREEGKEEDDEGVADADDDNAKTPPHLSPTSPTRTIKLGGRGGIGLGRSIPRQRTRTPQASTSTSTADPLVESSKTTAPADDAMEGLASRMSALQFVPHSVRMAQGRGRGRGSGHGRGR</sequence>
<evidence type="ECO:0000256" key="2">
    <source>
        <dbReference type="SAM" id="MobiDB-lite"/>
    </source>
</evidence>
<keyword evidence="1" id="KW-0862">Zinc</keyword>
<dbReference type="GeneID" id="54554465"/>
<feature type="region of interest" description="Disordered" evidence="2">
    <location>
        <begin position="1"/>
        <end position="26"/>
    </location>
</feature>
<evidence type="ECO:0000313" key="4">
    <source>
        <dbReference type="EMBL" id="KAF2271614.1"/>
    </source>
</evidence>
<dbReference type="PANTHER" id="PTHR21354">
    <property type="entry name" value="ZINC FINGER PROTEIN 511"/>
    <property type="match status" value="1"/>
</dbReference>
<feature type="domain" description="C2H2-type" evidence="3">
    <location>
        <begin position="75"/>
        <end position="103"/>
    </location>
</feature>
<feature type="compositionally biased region" description="Polar residues" evidence="2">
    <location>
        <begin position="273"/>
        <end position="294"/>
    </location>
</feature>
<accession>A0A6A6J5W8</accession>
<proteinExistence type="predicted"/>
<evidence type="ECO:0000256" key="1">
    <source>
        <dbReference type="PROSITE-ProRule" id="PRU00042"/>
    </source>
</evidence>
<evidence type="ECO:0000259" key="3">
    <source>
        <dbReference type="PROSITE" id="PS50157"/>
    </source>
</evidence>
<dbReference type="PROSITE" id="PS00028">
    <property type="entry name" value="ZINC_FINGER_C2H2_1"/>
    <property type="match status" value="1"/>
</dbReference>
<dbReference type="AlphaFoldDB" id="A0A6A6J5W8"/>
<feature type="region of interest" description="Disordered" evidence="2">
    <location>
        <begin position="160"/>
        <end position="295"/>
    </location>
</feature>
<keyword evidence="5" id="KW-1185">Reference proteome</keyword>
<dbReference type="InterPro" id="IPR039258">
    <property type="entry name" value="ZNF511"/>
</dbReference>
<gene>
    <name evidence="4" type="ORF">EI97DRAFT_462664</name>
</gene>
<feature type="compositionally biased region" description="Acidic residues" evidence="2">
    <location>
        <begin position="207"/>
        <end position="235"/>
    </location>
</feature>
<feature type="compositionally biased region" description="Low complexity" evidence="2">
    <location>
        <begin position="8"/>
        <end position="22"/>
    </location>
</feature>
<name>A0A6A6J5W8_WESOR</name>
<dbReference type="RefSeq" id="XP_033649153.1">
    <property type="nucleotide sequence ID" value="XM_033801290.1"/>
</dbReference>
<organism evidence="4 5">
    <name type="scientific">Westerdykella ornata</name>
    <dbReference type="NCBI Taxonomy" id="318751"/>
    <lineage>
        <taxon>Eukaryota</taxon>
        <taxon>Fungi</taxon>
        <taxon>Dikarya</taxon>
        <taxon>Ascomycota</taxon>
        <taxon>Pezizomycotina</taxon>
        <taxon>Dothideomycetes</taxon>
        <taxon>Pleosporomycetidae</taxon>
        <taxon>Pleosporales</taxon>
        <taxon>Sporormiaceae</taxon>
        <taxon>Westerdykella</taxon>
    </lineage>
</organism>
<evidence type="ECO:0000313" key="5">
    <source>
        <dbReference type="Proteomes" id="UP000800097"/>
    </source>
</evidence>
<reference evidence="4" key="1">
    <citation type="journal article" date="2020" name="Stud. Mycol.">
        <title>101 Dothideomycetes genomes: a test case for predicting lifestyles and emergence of pathogens.</title>
        <authorList>
            <person name="Haridas S."/>
            <person name="Albert R."/>
            <person name="Binder M."/>
            <person name="Bloem J."/>
            <person name="Labutti K."/>
            <person name="Salamov A."/>
            <person name="Andreopoulos B."/>
            <person name="Baker S."/>
            <person name="Barry K."/>
            <person name="Bills G."/>
            <person name="Bluhm B."/>
            <person name="Cannon C."/>
            <person name="Castanera R."/>
            <person name="Culley D."/>
            <person name="Daum C."/>
            <person name="Ezra D."/>
            <person name="Gonzalez J."/>
            <person name="Henrissat B."/>
            <person name="Kuo A."/>
            <person name="Liang C."/>
            <person name="Lipzen A."/>
            <person name="Lutzoni F."/>
            <person name="Magnuson J."/>
            <person name="Mondo S."/>
            <person name="Nolan M."/>
            <person name="Ohm R."/>
            <person name="Pangilinan J."/>
            <person name="Park H.-J."/>
            <person name="Ramirez L."/>
            <person name="Alfaro M."/>
            <person name="Sun H."/>
            <person name="Tritt A."/>
            <person name="Yoshinaga Y."/>
            <person name="Zwiers L.-H."/>
            <person name="Turgeon B."/>
            <person name="Goodwin S."/>
            <person name="Spatafora J."/>
            <person name="Crous P."/>
            <person name="Grigoriev I."/>
        </authorList>
    </citation>
    <scope>NUCLEOTIDE SEQUENCE</scope>
    <source>
        <strain evidence="4">CBS 379.55</strain>
    </source>
</reference>
<feature type="compositionally biased region" description="Basic residues" evidence="2">
    <location>
        <begin position="325"/>
        <end position="336"/>
    </location>
</feature>
<keyword evidence="1" id="KW-0479">Metal-binding</keyword>
<keyword evidence="1" id="KW-0863">Zinc-finger</keyword>
<dbReference type="GO" id="GO:0008270">
    <property type="term" value="F:zinc ion binding"/>
    <property type="evidence" value="ECO:0007669"/>
    <property type="project" value="UniProtKB-KW"/>
</dbReference>
<feature type="region of interest" description="Disordered" evidence="2">
    <location>
        <begin position="317"/>
        <end position="336"/>
    </location>
</feature>
<dbReference type="Proteomes" id="UP000800097">
    <property type="component" value="Unassembled WGS sequence"/>
</dbReference>
<dbReference type="PANTHER" id="PTHR21354:SF0">
    <property type="entry name" value="ZINC FINGER PROTEIN 511"/>
    <property type="match status" value="1"/>
</dbReference>
<dbReference type="PROSITE" id="PS50157">
    <property type="entry name" value="ZINC_FINGER_C2H2_2"/>
    <property type="match status" value="1"/>
</dbReference>
<dbReference type="InterPro" id="IPR013087">
    <property type="entry name" value="Znf_C2H2_type"/>
</dbReference>
<dbReference type="OrthoDB" id="18440at2759"/>
<protein>
    <recommendedName>
        <fullName evidence="3">C2H2-type domain-containing protein</fullName>
    </recommendedName>
</protein>